<reference evidence="1 2" key="1">
    <citation type="journal article" date="2019" name="Microbiol. Resour. Announc.">
        <title>Complete Genome Sequence of Halomonas sulfidaeris Strain Esulfide1 Isolated from a Metal Sulfide Rock at a Depth of 2,200 Meters, Obtained Using Nanopore Sequencing.</title>
        <authorList>
            <person name="Saito M."/>
            <person name="Nishigata A."/>
            <person name="Galipon J."/>
            <person name="Arakawa K."/>
        </authorList>
    </citation>
    <scope>NUCLEOTIDE SEQUENCE [LARGE SCALE GENOMIC DNA]</scope>
    <source>
        <strain evidence="1 2">ATCC BAA-803</strain>
    </source>
</reference>
<gene>
    <name evidence="1" type="ORF">HSBAA_13050</name>
</gene>
<accession>A0A455U5B5</accession>
<name>A0A455U5B5_9GAMM</name>
<organism evidence="1 2">
    <name type="scientific">Vreelandella sulfidaeris</name>
    <dbReference type="NCBI Taxonomy" id="115553"/>
    <lineage>
        <taxon>Bacteria</taxon>
        <taxon>Pseudomonadati</taxon>
        <taxon>Pseudomonadota</taxon>
        <taxon>Gammaproteobacteria</taxon>
        <taxon>Oceanospirillales</taxon>
        <taxon>Halomonadaceae</taxon>
        <taxon>Vreelandella</taxon>
    </lineage>
</organism>
<evidence type="ECO:0000313" key="2">
    <source>
        <dbReference type="Proteomes" id="UP000320231"/>
    </source>
</evidence>
<proteinExistence type="predicted"/>
<protein>
    <submittedName>
        <fullName evidence="1">Uncharacterized protein</fullName>
    </submittedName>
</protein>
<dbReference type="EMBL" id="AP019514">
    <property type="protein sequence ID" value="BBI59999.1"/>
    <property type="molecule type" value="Genomic_DNA"/>
</dbReference>
<evidence type="ECO:0000313" key="1">
    <source>
        <dbReference type="EMBL" id="BBI59999.1"/>
    </source>
</evidence>
<dbReference type="Proteomes" id="UP000320231">
    <property type="component" value="Chromosome"/>
</dbReference>
<dbReference type="AlphaFoldDB" id="A0A455U5B5"/>
<sequence length="58" mass="6545">MGRASAEALLQHLTGNEDQIQKTVYSDIPVTESVYSIAKFVPLEMFDVNAFLRDYHGQ</sequence>
<dbReference type="KEGG" id="hsr:HSBAA_13050"/>